<organism evidence="1 2">
    <name type="scientific">Caryophanon latum</name>
    <dbReference type="NCBI Taxonomy" id="33977"/>
    <lineage>
        <taxon>Bacteria</taxon>
        <taxon>Bacillati</taxon>
        <taxon>Bacillota</taxon>
        <taxon>Bacilli</taxon>
        <taxon>Bacillales</taxon>
        <taxon>Caryophanaceae</taxon>
        <taxon>Caryophanon</taxon>
    </lineage>
</organism>
<sequence>MRHVLFSFLGTGKYKNCIYSWNEQALTETRYVQTAIYEYLQTIEHPLTVIVFTTDDAYEKNWLDGEEEGLASTFQRLAPEATLQMVRIDNPEGEAENWKLFDAILNEIQEGDHIYFDMTHSFRAIPIVSLIVMNYARFIKKATLEKLVYGQFNGDTGTILDMTNMLELLSWTNGVDQFIRTGDATQIGELVQTIAKDSFKNKEMSSESRSSLLDLKKVAEQLENVSLAIQTCRSTEIVKEIELLQKHIATAKEKKSNFIQPLVPLLDEIESKYAHFSEGAGYEAARWSAEHGLIQIGYTLLQENFVTALSEYLQFNPTNKEQRTLINSAIKIVADQLPKEQWHGDEQRKEQLANIVEQLPFNREQLLKYSKLTDYRNDINHAGMRPNATKAANLKRELHSAVEQMEELFQLLQTQKIGG</sequence>
<dbReference type="RefSeq" id="WP_066463881.1">
    <property type="nucleotide sequence ID" value="NZ_MATO01000031.1"/>
</dbReference>
<reference evidence="1 2" key="1">
    <citation type="submission" date="2016-07" db="EMBL/GenBank/DDBJ databases">
        <title>Caryophanon latum genome sequencing.</title>
        <authorList>
            <person name="Verma A."/>
            <person name="Pal Y."/>
            <person name="Krishnamurthi S."/>
        </authorList>
    </citation>
    <scope>NUCLEOTIDE SEQUENCE [LARGE SCALE GENOMIC DNA]</scope>
    <source>
        <strain evidence="1 2">DSM 14151</strain>
    </source>
</reference>
<evidence type="ECO:0000313" key="1">
    <source>
        <dbReference type="EMBL" id="OCS91125.1"/>
    </source>
</evidence>
<dbReference type="EMBL" id="MATO01000031">
    <property type="protein sequence ID" value="OCS91125.1"/>
    <property type="molecule type" value="Genomic_DNA"/>
</dbReference>
<dbReference type="Proteomes" id="UP000093482">
    <property type="component" value="Unassembled WGS sequence"/>
</dbReference>
<accession>A0A1C0YVC3</accession>
<dbReference type="NCBIfam" id="TIGR02549">
    <property type="entry name" value="CRISPR_DxTHG"/>
    <property type="match status" value="1"/>
</dbReference>
<protein>
    <submittedName>
        <fullName evidence="1">CRISPR-associated protein</fullName>
    </submittedName>
</protein>
<gene>
    <name evidence="1" type="ORF">A6K76_09775</name>
</gene>
<keyword evidence="2" id="KW-1185">Reference proteome</keyword>
<dbReference type="AlphaFoldDB" id="A0A1C0YVC3"/>
<dbReference type="InterPro" id="IPR013383">
    <property type="entry name" value="CRISPR-assoc_prot_DxTHG_CS"/>
</dbReference>
<dbReference type="NCBIfam" id="TIGR02221">
    <property type="entry name" value="cas_TM1812"/>
    <property type="match status" value="1"/>
</dbReference>
<dbReference type="CDD" id="cd09732">
    <property type="entry name" value="Csx1_III-U"/>
    <property type="match status" value="1"/>
</dbReference>
<comment type="caution">
    <text evidence="1">The sequence shown here is derived from an EMBL/GenBank/DDBJ whole genome shotgun (WGS) entry which is preliminary data.</text>
</comment>
<proteinExistence type="predicted"/>
<evidence type="ECO:0000313" key="2">
    <source>
        <dbReference type="Proteomes" id="UP000093482"/>
    </source>
</evidence>
<dbReference type="InterPro" id="IPR011742">
    <property type="entry name" value="CRISPR-assoc_prot_TM1812"/>
</dbReference>
<name>A0A1C0YVC3_9BACL</name>
<dbReference type="OrthoDB" id="9777703at2"/>